<gene>
    <name evidence="2" type="ORF">HGA15_14900</name>
</gene>
<dbReference type="Pfam" id="PF00903">
    <property type="entry name" value="Glyoxalase"/>
    <property type="match status" value="1"/>
</dbReference>
<dbReference type="SUPFAM" id="SSF54593">
    <property type="entry name" value="Glyoxalase/Bleomycin resistance protein/Dihydroxybiphenyl dioxygenase"/>
    <property type="match status" value="1"/>
</dbReference>
<dbReference type="EMBL" id="JAAXOT010000006">
    <property type="protein sequence ID" value="NKY57418.1"/>
    <property type="molecule type" value="Genomic_DNA"/>
</dbReference>
<dbReference type="RefSeq" id="WP_062976011.1">
    <property type="nucleotide sequence ID" value="NZ_JAAXOT010000006.1"/>
</dbReference>
<dbReference type="PROSITE" id="PS51819">
    <property type="entry name" value="VOC"/>
    <property type="match status" value="1"/>
</dbReference>
<evidence type="ECO:0000313" key="3">
    <source>
        <dbReference type="Proteomes" id="UP000570678"/>
    </source>
</evidence>
<evidence type="ECO:0000259" key="1">
    <source>
        <dbReference type="PROSITE" id="PS51819"/>
    </source>
</evidence>
<dbReference type="Gene3D" id="3.30.720.120">
    <property type="match status" value="1"/>
</dbReference>
<keyword evidence="3" id="KW-1185">Reference proteome</keyword>
<protein>
    <submittedName>
        <fullName evidence="2">VOC family protein</fullName>
    </submittedName>
</protein>
<accession>A0A846YJW6</accession>
<dbReference type="InterPro" id="IPR037523">
    <property type="entry name" value="VOC_core"/>
</dbReference>
<name>A0A846YJW6_9NOCA</name>
<dbReference type="InterPro" id="IPR004360">
    <property type="entry name" value="Glyas_Fos-R_dOase_dom"/>
</dbReference>
<sequence>MNIEQITPKLVVEGADKAIRYYSEVFGAVLRRRDEAGGRVVFAEIGLPGGASFQLKDADEFDTDPLRLGGRGLLLTVEAGDPDRLAERMAAGGGEIVFEVADQSYGMRQGRVRDPFGHEWIVGRPIPPDAG</sequence>
<dbReference type="PANTHER" id="PTHR34109">
    <property type="entry name" value="BNAUNNG04460D PROTEIN-RELATED"/>
    <property type="match status" value="1"/>
</dbReference>
<feature type="domain" description="VOC" evidence="1">
    <location>
        <begin position="2"/>
        <end position="125"/>
    </location>
</feature>
<dbReference type="Proteomes" id="UP000570678">
    <property type="component" value="Unassembled WGS sequence"/>
</dbReference>
<reference evidence="2 3" key="1">
    <citation type="submission" date="2020-04" db="EMBL/GenBank/DDBJ databases">
        <title>MicrobeNet Type strains.</title>
        <authorList>
            <person name="Nicholson A.C."/>
        </authorList>
    </citation>
    <scope>NUCLEOTIDE SEQUENCE [LARGE SCALE GENOMIC DNA]</scope>
    <source>
        <strain evidence="2 3">JCM 3332</strain>
    </source>
</reference>
<organism evidence="2 3">
    <name type="scientific">Nocardia flavorosea</name>
    <dbReference type="NCBI Taxonomy" id="53429"/>
    <lineage>
        <taxon>Bacteria</taxon>
        <taxon>Bacillati</taxon>
        <taxon>Actinomycetota</taxon>
        <taxon>Actinomycetes</taxon>
        <taxon>Mycobacteriales</taxon>
        <taxon>Nocardiaceae</taxon>
        <taxon>Nocardia</taxon>
    </lineage>
</organism>
<dbReference type="PANTHER" id="PTHR34109:SF1">
    <property type="entry name" value="VOC DOMAIN-CONTAINING PROTEIN"/>
    <property type="match status" value="1"/>
</dbReference>
<dbReference type="Gene3D" id="3.30.720.110">
    <property type="match status" value="1"/>
</dbReference>
<proteinExistence type="predicted"/>
<dbReference type="InterPro" id="IPR029068">
    <property type="entry name" value="Glyas_Bleomycin-R_OHBP_Dase"/>
</dbReference>
<evidence type="ECO:0000313" key="2">
    <source>
        <dbReference type="EMBL" id="NKY57418.1"/>
    </source>
</evidence>
<dbReference type="AlphaFoldDB" id="A0A846YJW6"/>
<comment type="caution">
    <text evidence="2">The sequence shown here is derived from an EMBL/GenBank/DDBJ whole genome shotgun (WGS) entry which is preliminary data.</text>
</comment>